<dbReference type="AlphaFoldDB" id="A0A9D2JM00"/>
<feature type="transmembrane region" description="Helical" evidence="1">
    <location>
        <begin position="6"/>
        <end position="23"/>
    </location>
</feature>
<proteinExistence type="predicted"/>
<keyword evidence="1" id="KW-1133">Transmembrane helix</keyword>
<name>A0A9D2JM00_9FIRM</name>
<evidence type="ECO:0000313" key="2">
    <source>
        <dbReference type="EMBL" id="HIZ58331.1"/>
    </source>
</evidence>
<dbReference type="EMBL" id="DXBJ01000049">
    <property type="protein sequence ID" value="HIZ58331.1"/>
    <property type="molecule type" value="Genomic_DNA"/>
</dbReference>
<keyword evidence="1" id="KW-0472">Membrane</keyword>
<dbReference type="Proteomes" id="UP000824065">
    <property type="component" value="Unassembled WGS sequence"/>
</dbReference>
<organism evidence="2 3">
    <name type="scientific">Candidatus Faecalibacterium gallistercoris</name>
    <dbReference type="NCBI Taxonomy" id="2838579"/>
    <lineage>
        <taxon>Bacteria</taxon>
        <taxon>Bacillati</taxon>
        <taxon>Bacillota</taxon>
        <taxon>Clostridia</taxon>
        <taxon>Eubacteriales</taxon>
        <taxon>Oscillospiraceae</taxon>
        <taxon>Faecalibacterium</taxon>
    </lineage>
</organism>
<protein>
    <submittedName>
        <fullName evidence="2">Stage III sporulation protein AD</fullName>
    </submittedName>
</protein>
<sequence>MALEHLLPTLGLAAAAALLYGLLHKSNPAFALLLSLAAGLAILVRLTVPLQQMAAGLAALAARVDGAAFASLLRCAGVLLLTDYACAVCKEAEAEALAWCTSFAGRVLTLAALWPLLEEVCGMIWELTG</sequence>
<evidence type="ECO:0000313" key="3">
    <source>
        <dbReference type="Proteomes" id="UP000824065"/>
    </source>
</evidence>
<comment type="caution">
    <text evidence="2">The sequence shown here is derived from an EMBL/GenBank/DDBJ whole genome shotgun (WGS) entry which is preliminary data.</text>
</comment>
<keyword evidence="1" id="KW-0812">Transmembrane</keyword>
<reference evidence="2" key="1">
    <citation type="journal article" date="2021" name="PeerJ">
        <title>Extensive microbial diversity within the chicken gut microbiome revealed by metagenomics and culture.</title>
        <authorList>
            <person name="Gilroy R."/>
            <person name="Ravi A."/>
            <person name="Getino M."/>
            <person name="Pursley I."/>
            <person name="Horton D.L."/>
            <person name="Alikhan N.F."/>
            <person name="Baker D."/>
            <person name="Gharbi K."/>
            <person name="Hall N."/>
            <person name="Watson M."/>
            <person name="Adriaenssens E.M."/>
            <person name="Foster-Nyarko E."/>
            <person name="Jarju S."/>
            <person name="Secka A."/>
            <person name="Antonio M."/>
            <person name="Oren A."/>
            <person name="Chaudhuri R.R."/>
            <person name="La Ragione R."/>
            <person name="Hildebrand F."/>
            <person name="Pallen M.J."/>
        </authorList>
    </citation>
    <scope>NUCLEOTIDE SEQUENCE</scope>
    <source>
        <strain evidence="2">ChiBcec16-3735</strain>
    </source>
</reference>
<accession>A0A9D2JM00</accession>
<feature type="transmembrane region" description="Helical" evidence="1">
    <location>
        <begin position="30"/>
        <end position="48"/>
    </location>
</feature>
<gene>
    <name evidence="2" type="ORF">H9725_07095</name>
</gene>
<evidence type="ECO:0000256" key="1">
    <source>
        <dbReference type="SAM" id="Phobius"/>
    </source>
</evidence>
<reference evidence="2" key="2">
    <citation type="submission" date="2021-04" db="EMBL/GenBank/DDBJ databases">
        <authorList>
            <person name="Gilroy R."/>
        </authorList>
    </citation>
    <scope>NUCLEOTIDE SEQUENCE</scope>
    <source>
        <strain evidence="2">ChiBcec16-3735</strain>
    </source>
</reference>